<organism evidence="1 2">
    <name type="scientific">Microvirga tunisiensis</name>
    <dbReference type="NCBI Taxonomy" id="2108360"/>
    <lineage>
        <taxon>Bacteria</taxon>
        <taxon>Pseudomonadati</taxon>
        <taxon>Pseudomonadota</taxon>
        <taxon>Alphaproteobacteria</taxon>
        <taxon>Hyphomicrobiales</taxon>
        <taxon>Methylobacteriaceae</taxon>
        <taxon>Microvirga</taxon>
    </lineage>
</organism>
<dbReference type="EMBL" id="VOSK01000245">
    <property type="protein sequence ID" value="MPR29578.1"/>
    <property type="molecule type" value="Genomic_DNA"/>
</dbReference>
<accession>A0A5N7MRT4</accession>
<dbReference type="OrthoDB" id="8019375at2"/>
<protein>
    <recommendedName>
        <fullName evidence="3">PE-PGRS family protein</fullName>
    </recommendedName>
</protein>
<dbReference type="RefSeq" id="WP_152716470.1">
    <property type="nucleotide sequence ID" value="NZ_VOSJ01000265.1"/>
</dbReference>
<evidence type="ECO:0008006" key="3">
    <source>
        <dbReference type="Google" id="ProtNLM"/>
    </source>
</evidence>
<proteinExistence type="predicted"/>
<reference evidence="1 2" key="1">
    <citation type="journal article" date="2019" name="Syst. Appl. Microbiol.">
        <title>Microvirga tunisiensis sp. nov., a root nodule symbiotic bacterium isolated from Lupinus micranthus and L. luteus grown in Northern Tunisia.</title>
        <authorList>
            <person name="Msaddak A."/>
            <person name="Rejili M."/>
            <person name="Duran D."/>
            <person name="Mars M."/>
            <person name="Palacios J.M."/>
            <person name="Ruiz-Argueso T."/>
            <person name="Rey L."/>
            <person name="Imperial J."/>
        </authorList>
    </citation>
    <scope>NUCLEOTIDE SEQUENCE [LARGE SCALE GENOMIC DNA]</scope>
    <source>
        <strain evidence="1 2">Lmie10</strain>
    </source>
</reference>
<comment type="caution">
    <text evidence="1">The sequence shown here is derived from an EMBL/GenBank/DDBJ whole genome shotgun (WGS) entry which is preliminary data.</text>
</comment>
<keyword evidence="2" id="KW-1185">Reference proteome</keyword>
<dbReference type="Proteomes" id="UP000403266">
    <property type="component" value="Unassembled WGS sequence"/>
</dbReference>
<name>A0A5N7MRT4_9HYPH</name>
<gene>
    <name evidence="1" type="ORF">FS320_31955</name>
</gene>
<evidence type="ECO:0000313" key="2">
    <source>
        <dbReference type="Proteomes" id="UP000403266"/>
    </source>
</evidence>
<evidence type="ECO:0000313" key="1">
    <source>
        <dbReference type="EMBL" id="MPR29578.1"/>
    </source>
</evidence>
<sequence length="280" mass="27058">MADNIGTLPTVGGSAGSGGHGTFIGAMVDSDVAIYTPLNIAISAYRGEATATQSNAVGFNLDAGQIGGVSGGGGFGNVAGGGGTAAMGNTTHSREAPDSGPAVLHPGTASFFGSAGHAGDGGDGIFFGAMLDMDVAIYAPVNIAISFGGSVTATQYNSVVFDQGASQVAGIGGGGGGDNKAVGGSGLWSLLHADTVHTGGGASGNGGDGVFVGVMNDNDLSVYAPINIAIGGSAISSAGPLGELHPPSDWLSDMVDGGGRGSMDLGYEIAMLTYDLAHLT</sequence>
<dbReference type="AlphaFoldDB" id="A0A5N7MRT4"/>